<dbReference type="Proteomes" id="UP000007015">
    <property type="component" value="Chromosome 2"/>
</dbReference>
<evidence type="ECO:0000256" key="1">
    <source>
        <dbReference type="SAM" id="MobiDB-lite"/>
    </source>
</evidence>
<reference evidence="2 3" key="1">
    <citation type="journal article" date="2005" name="PLoS Biol.">
        <title>The genomes of Oryza sativa: a history of duplications.</title>
        <authorList>
            <person name="Yu J."/>
            <person name="Wang J."/>
            <person name="Lin W."/>
            <person name="Li S."/>
            <person name="Li H."/>
            <person name="Zhou J."/>
            <person name="Ni P."/>
            <person name="Dong W."/>
            <person name="Hu S."/>
            <person name="Zeng C."/>
            <person name="Zhang J."/>
            <person name="Zhang Y."/>
            <person name="Li R."/>
            <person name="Xu Z."/>
            <person name="Li S."/>
            <person name="Li X."/>
            <person name="Zheng H."/>
            <person name="Cong L."/>
            <person name="Lin L."/>
            <person name="Yin J."/>
            <person name="Geng J."/>
            <person name="Li G."/>
            <person name="Shi J."/>
            <person name="Liu J."/>
            <person name="Lv H."/>
            <person name="Li J."/>
            <person name="Wang J."/>
            <person name="Deng Y."/>
            <person name="Ran L."/>
            <person name="Shi X."/>
            <person name="Wang X."/>
            <person name="Wu Q."/>
            <person name="Li C."/>
            <person name="Ren X."/>
            <person name="Wang J."/>
            <person name="Wang X."/>
            <person name="Li D."/>
            <person name="Liu D."/>
            <person name="Zhang X."/>
            <person name="Ji Z."/>
            <person name="Zhao W."/>
            <person name="Sun Y."/>
            <person name="Zhang Z."/>
            <person name="Bao J."/>
            <person name="Han Y."/>
            <person name="Dong L."/>
            <person name="Ji J."/>
            <person name="Chen P."/>
            <person name="Wu S."/>
            <person name="Liu J."/>
            <person name="Xiao Y."/>
            <person name="Bu D."/>
            <person name="Tan J."/>
            <person name="Yang L."/>
            <person name="Ye C."/>
            <person name="Zhang J."/>
            <person name="Xu J."/>
            <person name="Zhou Y."/>
            <person name="Yu Y."/>
            <person name="Zhang B."/>
            <person name="Zhuang S."/>
            <person name="Wei H."/>
            <person name="Liu B."/>
            <person name="Lei M."/>
            <person name="Yu H."/>
            <person name="Li Y."/>
            <person name="Xu H."/>
            <person name="Wei S."/>
            <person name="He X."/>
            <person name="Fang L."/>
            <person name="Zhang Z."/>
            <person name="Zhang Y."/>
            <person name="Huang X."/>
            <person name="Su Z."/>
            <person name="Tong W."/>
            <person name="Li J."/>
            <person name="Tong Z."/>
            <person name="Li S."/>
            <person name="Ye J."/>
            <person name="Wang L."/>
            <person name="Fang L."/>
            <person name="Lei T."/>
            <person name="Chen C."/>
            <person name="Chen H."/>
            <person name="Xu Z."/>
            <person name="Li H."/>
            <person name="Huang H."/>
            <person name="Zhang F."/>
            <person name="Xu H."/>
            <person name="Li N."/>
            <person name="Zhao C."/>
            <person name="Li S."/>
            <person name="Dong L."/>
            <person name="Huang Y."/>
            <person name="Li L."/>
            <person name="Xi Y."/>
            <person name="Qi Q."/>
            <person name="Li W."/>
            <person name="Zhang B."/>
            <person name="Hu W."/>
            <person name="Zhang Y."/>
            <person name="Tian X."/>
            <person name="Jiao Y."/>
            <person name="Liang X."/>
            <person name="Jin J."/>
            <person name="Gao L."/>
            <person name="Zheng W."/>
            <person name="Hao B."/>
            <person name="Liu S."/>
            <person name="Wang W."/>
            <person name="Yuan L."/>
            <person name="Cao M."/>
            <person name="McDermott J."/>
            <person name="Samudrala R."/>
            <person name="Wang J."/>
            <person name="Wong G.K."/>
            <person name="Yang H."/>
        </authorList>
    </citation>
    <scope>NUCLEOTIDE SEQUENCE [LARGE SCALE GENOMIC DNA]</scope>
    <source>
        <strain evidence="3">cv. 93-11</strain>
    </source>
</reference>
<protein>
    <submittedName>
        <fullName evidence="2">Uncharacterized protein</fullName>
    </submittedName>
</protein>
<dbReference type="Gramene" id="BGIOSGA006637-TA">
    <property type="protein sequence ID" value="BGIOSGA006637-PA"/>
    <property type="gene ID" value="BGIOSGA006637"/>
</dbReference>
<dbReference type="AlphaFoldDB" id="B8AFX6"/>
<dbReference type="HOGENOM" id="CLU_2282104_0_0_1"/>
<feature type="region of interest" description="Disordered" evidence="1">
    <location>
        <begin position="1"/>
        <end position="22"/>
    </location>
</feature>
<gene>
    <name evidence="2" type="ORF">OsI_06864</name>
</gene>
<name>B8AFX6_ORYSI</name>
<proteinExistence type="predicted"/>
<dbReference type="EMBL" id="CM000127">
    <property type="protein sequence ID" value="EEC72969.1"/>
    <property type="molecule type" value="Genomic_DNA"/>
</dbReference>
<accession>B8AFX6</accession>
<evidence type="ECO:0000313" key="3">
    <source>
        <dbReference type="Proteomes" id="UP000007015"/>
    </source>
</evidence>
<sequence>MTTSATTTVAGGGGEVGPADPARWRAAAASSGCGFRRSLRSGALSQPSDQPPAPTPVLLAGLPLPLRRSSPRLLVPSPAAFASIPAERNGLPLQDFGGRILL</sequence>
<organism evidence="2 3">
    <name type="scientific">Oryza sativa subsp. indica</name>
    <name type="common">Rice</name>
    <dbReference type="NCBI Taxonomy" id="39946"/>
    <lineage>
        <taxon>Eukaryota</taxon>
        <taxon>Viridiplantae</taxon>
        <taxon>Streptophyta</taxon>
        <taxon>Embryophyta</taxon>
        <taxon>Tracheophyta</taxon>
        <taxon>Spermatophyta</taxon>
        <taxon>Magnoliopsida</taxon>
        <taxon>Liliopsida</taxon>
        <taxon>Poales</taxon>
        <taxon>Poaceae</taxon>
        <taxon>BOP clade</taxon>
        <taxon>Oryzoideae</taxon>
        <taxon>Oryzeae</taxon>
        <taxon>Oryzinae</taxon>
        <taxon>Oryza</taxon>
        <taxon>Oryza sativa</taxon>
    </lineage>
</organism>
<keyword evidence="3" id="KW-1185">Reference proteome</keyword>
<evidence type="ECO:0000313" key="2">
    <source>
        <dbReference type="EMBL" id="EEC72969.1"/>
    </source>
</evidence>